<organism evidence="2 3">
    <name type="scientific">Bifidobacterium adolescentis</name>
    <dbReference type="NCBI Taxonomy" id="1680"/>
    <lineage>
        <taxon>Bacteria</taxon>
        <taxon>Bacillati</taxon>
        <taxon>Actinomycetota</taxon>
        <taxon>Actinomycetes</taxon>
        <taxon>Bifidobacteriales</taxon>
        <taxon>Bifidobacteriaceae</taxon>
        <taxon>Bifidobacterium</taxon>
    </lineage>
</organism>
<evidence type="ECO:0000313" key="3">
    <source>
        <dbReference type="Proteomes" id="UP000464884"/>
    </source>
</evidence>
<accession>A0A6I6QZP9</accession>
<sequence length="860" mass="94238">MRSDKYAYMGPVRYDRPDYSAMSMRELGAAKALEHPLMARQFEVAQTVRTTQAVPDAQLGPGAMSMPTMLQSIIQRPNEHVYTWTPTDSSDPLPLWLVRAITEAVDTPDLRVMRDPGDPTRGRLYRRAVGDRFLWEEPVSWVPVPDLRIAYGGSSRETVPGVDSWMADWLSEAGRTISAGMTFLCTDGMWRGEYSERHRNWVLTEVDADGNAVSRANGEGSIGEVVDTVDVSNPTTYTVYTGMPRAEAKARAMEAGRILRDWSKGDVKSQRVIGFMLGSMFMRDHPEQCYVLQGPGGTGKSTLAKDLVAHLGRQAMTLSLDLLAQPTAMSTENAMIELSGHLLALTDDYDPRGGRFQKILPPLKTLLTGLLPFSARRRGEDALVDSAPQAVHVITTNYHLPIDDSEAEQRRFMFASLLEGGVFKERYVPFRDEYGFWPFTMFGMLTWCWYSGDHSKCRGVSFVDQNSLSDRDVAVVRAVLEQGYVVSTPETRGIHWAALGLRRTSRREDGKVRNVYLPVEEDSDLWGTWVQTATAVRNIPDSGPGLTDVDAFAPVESDPDAWAREKLAGGETGMYVPAGGGESGKVAVDWQRKVRDGRATELPDFGESPVAAQVAGDGEIVVDWDACHDGSGAMHGLNRMESDLDARMGSTAFPTPFLERSARGGFHGAYGVPDWLTRYFKKAAVGAKVSGDPTLLVDLRAPMGGYVVAVGSTIPAGTYDAVARPEDGKRPDLTQPMLEWFESHGYLAKPLPSSYRGLDGRTHHGAAPSTRPAPSHDGFGPSPAPAHDGFGPKPVDMSPIPEGQRNQVLHDWMYGRAANHPENWGQIRSDALERGLKSGLKADEIHAITGSVARALGLEA</sequence>
<proteinExistence type="predicted"/>
<dbReference type="EMBL" id="CP047129">
    <property type="protein sequence ID" value="QHB62651.1"/>
    <property type="molecule type" value="Genomic_DNA"/>
</dbReference>
<gene>
    <name evidence="2" type="ORF">F3K97_04805</name>
</gene>
<feature type="region of interest" description="Disordered" evidence="1">
    <location>
        <begin position="752"/>
        <end position="802"/>
    </location>
</feature>
<protein>
    <submittedName>
        <fullName evidence="2">Heavy metal transporter</fullName>
    </submittedName>
</protein>
<reference evidence="2 3" key="1">
    <citation type="submission" date="2019-12" db="EMBL/GenBank/DDBJ databases">
        <title>Draft Genome Sequence of Bifidobacterium adolescentis ZJ2.</title>
        <authorList>
            <person name="Jin Z."/>
        </authorList>
    </citation>
    <scope>NUCLEOTIDE SEQUENCE [LARGE SCALE GENOMIC DNA]</scope>
    <source>
        <strain evidence="2 3">ZJ2</strain>
    </source>
</reference>
<dbReference type="AlphaFoldDB" id="A0A6I6QZP9"/>
<dbReference type="Proteomes" id="UP000464884">
    <property type="component" value="Chromosome"/>
</dbReference>
<dbReference type="Gene3D" id="3.40.50.300">
    <property type="entry name" value="P-loop containing nucleotide triphosphate hydrolases"/>
    <property type="match status" value="1"/>
</dbReference>
<evidence type="ECO:0000256" key="1">
    <source>
        <dbReference type="SAM" id="MobiDB-lite"/>
    </source>
</evidence>
<dbReference type="SUPFAM" id="SSF56747">
    <property type="entry name" value="Prim-pol domain"/>
    <property type="match status" value="1"/>
</dbReference>
<dbReference type="RefSeq" id="WP_159140566.1">
    <property type="nucleotide sequence ID" value="NZ_CP047129.1"/>
</dbReference>
<evidence type="ECO:0000313" key="2">
    <source>
        <dbReference type="EMBL" id="QHB62651.1"/>
    </source>
</evidence>
<name>A0A6I6QZP9_BIFAD</name>
<dbReference type="InterPro" id="IPR027417">
    <property type="entry name" value="P-loop_NTPase"/>
</dbReference>
<dbReference type="SUPFAM" id="SSF52540">
    <property type="entry name" value="P-loop containing nucleoside triphosphate hydrolases"/>
    <property type="match status" value="1"/>
</dbReference>